<dbReference type="Gene3D" id="3.40.50.300">
    <property type="entry name" value="P-loop containing nucleotide triphosphate hydrolases"/>
    <property type="match status" value="2"/>
</dbReference>
<sequence length="516" mass="56642">MEKVIEMRGITKIFPGVIANDNVNFELKKGEIHVLLGENGAGKTTLMNILYGLYQPDKGDILVNGKKVDIKGPSDAIAMGIGMVHQHFMLVHNFTVAENIVLGSEPKTMFGFKIDYNKAISDVKELADKYGFKVDPNSIIEDITVGQQQKVEILKALYRGAEILILDEPTAVLTPQEIEELGIILKNLVREGKSIILITHKLKEVMSMSDRVTIVRRGKVIDTVNTADVNIDILAEMMVGRKVNLVVEKQPAKVGETVLKLENLQALDHRNLPKLKGVDLEVKSGEILGIAGVDGNGQTELVEVITGLRKATGGKVVLKGQDLTNKTPREIIDAGISNIPEDRHKHGLVLKFSLAENAVLGQHDKLPYAKGILMNYDKIKEYAKKLIHDFDVRTPNEEVAAGSLSGGNQQKMIAAREISKDPELLIATQPTRGLDVGAIEYIHKRLVEERDKGKAVLVVSLELDEVMALSDRIAVMYDGKIVGILDADKTNEMELGILMAGGTLNKKEVENGEQHS</sequence>
<keyword evidence="8" id="KW-1278">Translocase</keyword>
<organism evidence="11 12">
    <name type="scientific">Caloramator mitchellensis</name>
    <dbReference type="NCBI Taxonomy" id="908809"/>
    <lineage>
        <taxon>Bacteria</taxon>
        <taxon>Bacillati</taxon>
        <taxon>Bacillota</taxon>
        <taxon>Clostridia</taxon>
        <taxon>Eubacteriales</taxon>
        <taxon>Clostridiaceae</taxon>
        <taxon>Caloramator</taxon>
    </lineage>
</organism>
<dbReference type="EMBL" id="LKHP01000001">
    <property type="protein sequence ID" value="KRQ88031.1"/>
    <property type="molecule type" value="Genomic_DNA"/>
</dbReference>
<comment type="caution">
    <text evidence="11">The sequence shown here is derived from an EMBL/GenBank/DDBJ whole genome shotgun (WGS) entry which is preliminary data.</text>
</comment>
<proteinExistence type="inferred from homology"/>
<accession>A0A0R3K6I5</accession>
<keyword evidence="3" id="KW-0813">Transport</keyword>
<dbReference type="STRING" id="908809.ABG79_00197"/>
<dbReference type="RefSeq" id="WP_057976172.1">
    <property type="nucleotide sequence ID" value="NZ_LKHP01000001.1"/>
</dbReference>
<comment type="subcellular location">
    <subcellularLocation>
        <location evidence="1">Cell membrane</location>
        <topology evidence="1">Peripheral membrane protein</topology>
    </subcellularLocation>
</comment>
<dbReference type="SMART" id="SM00382">
    <property type="entry name" value="AAA"/>
    <property type="match status" value="1"/>
</dbReference>
<evidence type="ECO:0000256" key="4">
    <source>
        <dbReference type="ARBA" id="ARBA00022475"/>
    </source>
</evidence>
<name>A0A0R3K6I5_CALMK</name>
<dbReference type="InterPro" id="IPR003439">
    <property type="entry name" value="ABC_transporter-like_ATP-bd"/>
</dbReference>
<evidence type="ECO:0000256" key="7">
    <source>
        <dbReference type="ARBA" id="ARBA00022840"/>
    </source>
</evidence>
<evidence type="ECO:0000256" key="9">
    <source>
        <dbReference type="ARBA" id="ARBA00023136"/>
    </source>
</evidence>
<dbReference type="PROSITE" id="PS50893">
    <property type="entry name" value="ABC_TRANSPORTER_2"/>
    <property type="match status" value="2"/>
</dbReference>
<keyword evidence="11" id="KW-0378">Hydrolase</keyword>
<keyword evidence="5" id="KW-0677">Repeat</keyword>
<evidence type="ECO:0000256" key="2">
    <source>
        <dbReference type="ARBA" id="ARBA00005417"/>
    </source>
</evidence>
<keyword evidence="9" id="KW-0472">Membrane</keyword>
<dbReference type="Proteomes" id="UP000052015">
    <property type="component" value="Unassembled WGS sequence"/>
</dbReference>
<evidence type="ECO:0000256" key="5">
    <source>
        <dbReference type="ARBA" id="ARBA00022737"/>
    </source>
</evidence>
<dbReference type="AlphaFoldDB" id="A0A0R3K6I5"/>
<reference evidence="11 12" key="1">
    <citation type="submission" date="2015-09" db="EMBL/GenBank/DDBJ databases">
        <title>Draft genome sequence of a Caloramator mitchellensis, a moderate thermophile from the Great Artesian Basin of Australia.</title>
        <authorList>
            <person name="Patel B.K."/>
        </authorList>
    </citation>
    <scope>NUCLEOTIDE SEQUENCE [LARGE SCALE GENOMIC DNA]</scope>
    <source>
        <strain evidence="11 12">VF08</strain>
    </source>
</reference>
<dbReference type="GO" id="GO:0005524">
    <property type="term" value="F:ATP binding"/>
    <property type="evidence" value="ECO:0007669"/>
    <property type="project" value="UniProtKB-KW"/>
</dbReference>
<evidence type="ECO:0000313" key="12">
    <source>
        <dbReference type="Proteomes" id="UP000052015"/>
    </source>
</evidence>
<dbReference type="GO" id="GO:0016887">
    <property type="term" value="F:ATP hydrolysis activity"/>
    <property type="evidence" value="ECO:0007669"/>
    <property type="project" value="InterPro"/>
</dbReference>
<dbReference type="SUPFAM" id="SSF52540">
    <property type="entry name" value="P-loop containing nucleoside triphosphate hydrolases"/>
    <property type="match status" value="2"/>
</dbReference>
<feature type="domain" description="ABC transporter" evidence="10">
    <location>
        <begin position="5"/>
        <end position="242"/>
    </location>
</feature>
<dbReference type="CDD" id="cd03215">
    <property type="entry name" value="ABC_Carb_Monos_II"/>
    <property type="match status" value="1"/>
</dbReference>
<keyword evidence="12" id="KW-1185">Reference proteome</keyword>
<keyword evidence="6" id="KW-0547">Nucleotide-binding</keyword>
<dbReference type="OrthoDB" id="9771863at2"/>
<dbReference type="CDD" id="cd03216">
    <property type="entry name" value="ABC_Carb_Monos_I"/>
    <property type="match status" value="1"/>
</dbReference>
<dbReference type="Pfam" id="PF00005">
    <property type="entry name" value="ABC_tran"/>
    <property type="match status" value="2"/>
</dbReference>
<evidence type="ECO:0000256" key="6">
    <source>
        <dbReference type="ARBA" id="ARBA00022741"/>
    </source>
</evidence>
<keyword evidence="7 11" id="KW-0067">ATP-binding</keyword>
<dbReference type="InterPro" id="IPR003593">
    <property type="entry name" value="AAA+_ATPase"/>
</dbReference>
<keyword evidence="4" id="KW-1003">Cell membrane</keyword>
<evidence type="ECO:0000313" key="11">
    <source>
        <dbReference type="EMBL" id="KRQ88031.1"/>
    </source>
</evidence>
<protein>
    <submittedName>
        <fullName evidence="11">Galactose/methyl galactoside import ATP-binding protein MglA</fullName>
        <ecNumber evidence="11">3.6.3.17</ecNumber>
    </submittedName>
</protein>
<comment type="similarity">
    <text evidence="2">Belongs to the ABC transporter superfamily.</text>
</comment>
<gene>
    <name evidence="11" type="primary">mglA</name>
    <name evidence="11" type="ORF">ABG79_00197</name>
</gene>
<dbReference type="PANTHER" id="PTHR43790">
    <property type="entry name" value="CARBOHYDRATE TRANSPORT ATP-BINDING PROTEIN MG119-RELATED"/>
    <property type="match status" value="1"/>
</dbReference>
<dbReference type="InterPro" id="IPR027417">
    <property type="entry name" value="P-loop_NTPase"/>
</dbReference>
<dbReference type="PANTHER" id="PTHR43790:SF4">
    <property type="entry name" value="GUANOSINE IMPORT ATP-BINDING PROTEIN NUPO"/>
    <property type="match status" value="1"/>
</dbReference>
<evidence type="ECO:0000256" key="8">
    <source>
        <dbReference type="ARBA" id="ARBA00022967"/>
    </source>
</evidence>
<evidence type="ECO:0000256" key="3">
    <source>
        <dbReference type="ARBA" id="ARBA00022448"/>
    </source>
</evidence>
<dbReference type="FunFam" id="3.40.50.300:FF:000127">
    <property type="entry name" value="Ribose import ATP-binding protein RbsA"/>
    <property type="match status" value="1"/>
</dbReference>
<dbReference type="EC" id="3.6.3.17" evidence="11"/>
<dbReference type="PATRIC" id="fig|908809.3.peg.198"/>
<dbReference type="InterPro" id="IPR050107">
    <property type="entry name" value="ABC_carbohydrate_import_ATPase"/>
</dbReference>
<evidence type="ECO:0000256" key="1">
    <source>
        <dbReference type="ARBA" id="ARBA00004202"/>
    </source>
</evidence>
<dbReference type="GO" id="GO:0005886">
    <property type="term" value="C:plasma membrane"/>
    <property type="evidence" value="ECO:0007669"/>
    <property type="project" value="UniProtKB-SubCell"/>
</dbReference>
<evidence type="ECO:0000259" key="10">
    <source>
        <dbReference type="PROSITE" id="PS50893"/>
    </source>
</evidence>
<feature type="domain" description="ABC transporter" evidence="10">
    <location>
        <begin position="259"/>
        <end position="503"/>
    </location>
</feature>
<dbReference type="FunFam" id="3.40.50.300:FF:001390">
    <property type="entry name" value="ABC transporter, ATP-binding protein"/>
    <property type="match status" value="1"/>
</dbReference>